<dbReference type="Gene3D" id="3.40.50.300">
    <property type="entry name" value="P-loop containing nucleotide triphosphate hydrolases"/>
    <property type="match status" value="1"/>
</dbReference>
<dbReference type="PANTHER" id="PTHR43776">
    <property type="entry name" value="TRANSPORT ATP-BINDING PROTEIN"/>
    <property type="match status" value="1"/>
</dbReference>
<dbReference type="FunFam" id="3.40.50.300:FF:000016">
    <property type="entry name" value="Oligopeptide ABC transporter ATP-binding component"/>
    <property type="match status" value="1"/>
</dbReference>
<evidence type="ECO:0000256" key="3">
    <source>
        <dbReference type="ARBA" id="ARBA00022840"/>
    </source>
</evidence>
<dbReference type="Pfam" id="PF08352">
    <property type="entry name" value="oligo_HPY"/>
    <property type="match status" value="1"/>
</dbReference>
<dbReference type="CDD" id="cd03257">
    <property type="entry name" value="ABC_NikE_OppD_transporters"/>
    <property type="match status" value="1"/>
</dbReference>
<evidence type="ECO:0000313" key="5">
    <source>
        <dbReference type="EMBL" id="OQA54499.1"/>
    </source>
</evidence>
<sequence length="320" mass="35715">MNAVLEVKKLKKYFSTSKGVVKAVNDVSFSITPGETLGLVGESGSGKSTVAYTVMGLYQPSGGQILFQGQDVAISHHKRKRILKKELQIVFQDPGSSLNPRQTIENILALPIRLHDRDYKKGIAEKVQEILSLVELPVEYMEKYPRSLGGGEKQMVAIARALATNPSLIVLDEPTSALDVSIQAKIIHKLIEIQQEKNLGYLFITHDLSLMRNIAHRVAIMYLGRIVETAPAQQFFETPYHPYTRMLISSIPVVSSEEEKLKPGKIPSMGEIPSPVNIPAGCVFHPRCVNRMPICDQEEPIDFEIKPGHWVKCHLWSPNK</sequence>
<evidence type="ECO:0000256" key="1">
    <source>
        <dbReference type="ARBA" id="ARBA00022448"/>
    </source>
</evidence>
<dbReference type="GO" id="GO:0055085">
    <property type="term" value="P:transmembrane transport"/>
    <property type="evidence" value="ECO:0007669"/>
    <property type="project" value="UniProtKB-ARBA"/>
</dbReference>
<proteinExistence type="predicted"/>
<gene>
    <name evidence="5" type="primary">oppF_5</name>
    <name evidence="5" type="ORF">BWY41_02014</name>
</gene>
<dbReference type="PROSITE" id="PS50893">
    <property type="entry name" value="ABC_TRANSPORTER_2"/>
    <property type="match status" value="1"/>
</dbReference>
<keyword evidence="1" id="KW-0813">Transport</keyword>
<organism evidence="5">
    <name type="scientific">Candidatus Atribacter allofermentans</name>
    <dbReference type="NCBI Taxonomy" id="1852833"/>
    <lineage>
        <taxon>Bacteria</taxon>
        <taxon>Pseudomonadati</taxon>
        <taxon>Atribacterota</taxon>
        <taxon>Atribacteria</taxon>
        <taxon>Atribacterales</taxon>
        <taxon>Atribacteraceae</taxon>
        <taxon>Atribacter</taxon>
    </lineage>
</organism>
<dbReference type="Proteomes" id="UP000485569">
    <property type="component" value="Unassembled WGS sequence"/>
</dbReference>
<comment type="caution">
    <text evidence="5">The sequence shown here is derived from an EMBL/GenBank/DDBJ whole genome shotgun (WGS) entry which is preliminary data.</text>
</comment>
<dbReference type="EMBL" id="MWBQ01000208">
    <property type="protein sequence ID" value="OQA54499.1"/>
    <property type="molecule type" value="Genomic_DNA"/>
</dbReference>
<dbReference type="GO" id="GO:0015833">
    <property type="term" value="P:peptide transport"/>
    <property type="evidence" value="ECO:0007669"/>
    <property type="project" value="InterPro"/>
</dbReference>
<reference evidence="5" key="1">
    <citation type="submission" date="2017-02" db="EMBL/GenBank/DDBJ databases">
        <title>Delving into the versatile metabolic prowess of the omnipresent phylum Bacteroidetes.</title>
        <authorList>
            <person name="Nobu M.K."/>
            <person name="Mei R."/>
            <person name="Narihiro T."/>
            <person name="Kuroda K."/>
            <person name="Liu W.-T."/>
        </authorList>
    </citation>
    <scope>NUCLEOTIDE SEQUENCE</scope>
    <source>
        <strain evidence="5">ADurb.Bin276</strain>
    </source>
</reference>
<accession>A0A1V5SIW2</accession>
<dbReference type="NCBIfam" id="TIGR01727">
    <property type="entry name" value="oligo_HPY"/>
    <property type="match status" value="1"/>
</dbReference>
<dbReference type="InterPro" id="IPR027417">
    <property type="entry name" value="P-loop_NTPase"/>
</dbReference>
<feature type="domain" description="ABC transporter" evidence="4">
    <location>
        <begin position="5"/>
        <end position="248"/>
    </location>
</feature>
<keyword evidence="2" id="KW-0547">Nucleotide-binding</keyword>
<dbReference type="GO" id="GO:0016887">
    <property type="term" value="F:ATP hydrolysis activity"/>
    <property type="evidence" value="ECO:0007669"/>
    <property type="project" value="InterPro"/>
</dbReference>
<evidence type="ECO:0000259" key="4">
    <source>
        <dbReference type="PROSITE" id="PS50893"/>
    </source>
</evidence>
<dbReference type="SUPFAM" id="SSF52540">
    <property type="entry name" value="P-loop containing nucleoside triphosphate hydrolases"/>
    <property type="match status" value="1"/>
</dbReference>
<dbReference type="InterPro" id="IPR013563">
    <property type="entry name" value="Oligopep_ABC_C"/>
</dbReference>
<dbReference type="PANTHER" id="PTHR43776:SF8">
    <property type="entry name" value="ABC TRANSPORTER, ATP-BINDING PROTEIN"/>
    <property type="match status" value="1"/>
</dbReference>
<dbReference type="Pfam" id="PF00005">
    <property type="entry name" value="ABC_tran"/>
    <property type="match status" value="1"/>
</dbReference>
<dbReference type="AlphaFoldDB" id="A0A1V5SIW2"/>
<dbReference type="GO" id="GO:0005524">
    <property type="term" value="F:ATP binding"/>
    <property type="evidence" value="ECO:0007669"/>
    <property type="project" value="UniProtKB-KW"/>
</dbReference>
<keyword evidence="3 5" id="KW-0067">ATP-binding</keyword>
<dbReference type="InterPro" id="IPR050319">
    <property type="entry name" value="ABC_transp_ATP-bind"/>
</dbReference>
<evidence type="ECO:0000256" key="2">
    <source>
        <dbReference type="ARBA" id="ARBA00022741"/>
    </source>
</evidence>
<dbReference type="InterPro" id="IPR003439">
    <property type="entry name" value="ABC_transporter-like_ATP-bd"/>
</dbReference>
<protein>
    <submittedName>
        <fullName evidence="5">Oligopeptide transport ATP-binding protein OppF</fullName>
    </submittedName>
</protein>
<name>A0A1V5SIW2_9BACT</name>
<dbReference type="SMART" id="SM00382">
    <property type="entry name" value="AAA"/>
    <property type="match status" value="1"/>
</dbReference>
<dbReference type="InterPro" id="IPR003593">
    <property type="entry name" value="AAA+_ATPase"/>
</dbReference>